<evidence type="ECO:0000256" key="7">
    <source>
        <dbReference type="SAM" id="Phobius"/>
    </source>
</evidence>
<keyword evidence="5 7" id="KW-1133">Transmembrane helix</keyword>
<feature type="transmembrane region" description="Helical" evidence="7">
    <location>
        <begin position="66"/>
        <end position="82"/>
    </location>
</feature>
<feature type="transmembrane region" description="Helical" evidence="7">
    <location>
        <begin position="33"/>
        <end position="54"/>
    </location>
</feature>
<comment type="similarity">
    <text evidence="2">Belongs to the UPF0126 family.</text>
</comment>
<evidence type="ECO:0000256" key="3">
    <source>
        <dbReference type="ARBA" id="ARBA00022475"/>
    </source>
</evidence>
<keyword evidence="6 7" id="KW-0472">Membrane</keyword>
<feature type="transmembrane region" description="Helical" evidence="7">
    <location>
        <begin position="151"/>
        <end position="171"/>
    </location>
</feature>
<dbReference type="PANTHER" id="PTHR30506">
    <property type="entry name" value="INNER MEMBRANE PROTEIN"/>
    <property type="match status" value="1"/>
</dbReference>
<dbReference type="EMBL" id="UGYW01000002">
    <property type="protein sequence ID" value="SUJ16331.1"/>
    <property type="molecule type" value="Genomic_DNA"/>
</dbReference>
<protein>
    <submittedName>
        <fullName evidence="9">Predicted membrane protein</fullName>
    </submittedName>
</protein>
<dbReference type="AlphaFoldDB" id="A0A380CCN5"/>
<dbReference type="Proteomes" id="UP000254893">
    <property type="component" value="Unassembled WGS sequence"/>
</dbReference>
<evidence type="ECO:0000259" key="8">
    <source>
        <dbReference type="Pfam" id="PF03458"/>
    </source>
</evidence>
<evidence type="ECO:0000256" key="1">
    <source>
        <dbReference type="ARBA" id="ARBA00004651"/>
    </source>
</evidence>
<gene>
    <name evidence="9" type="primary">yadS</name>
    <name evidence="9" type="ORF">NCTC11388_02583</name>
</gene>
<feature type="transmembrane region" description="Helical" evidence="7">
    <location>
        <begin position="6"/>
        <end position="26"/>
    </location>
</feature>
<accession>A0A380CCN5</accession>
<evidence type="ECO:0000256" key="2">
    <source>
        <dbReference type="ARBA" id="ARBA00008193"/>
    </source>
</evidence>
<reference evidence="9 10" key="1">
    <citation type="submission" date="2018-06" db="EMBL/GenBank/DDBJ databases">
        <authorList>
            <consortium name="Pathogen Informatics"/>
            <person name="Doyle S."/>
        </authorList>
    </citation>
    <scope>NUCLEOTIDE SEQUENCE [LARGE SCALE GENOMIC DNA]</scope>
    <source>
        <strain evidence="9 10">NCTC11388</strain>
    </source>
</reference>
<feature type="transmembrane region" description="Helical" evidence="7">
    <location>
        <begin position="119"/>
        <end position="139"/>
    </location>
</feature>
<keyword evidence="3" id="KW-1003">Cell membrane</keyword>
<feature type="transmembrane region" description="Helical" evidence="7">
    <location>
        <begin position="94"/>
        <end position="113"/>
    </location>
</feature>
<evidence type="ECO:0000313" key="10">
    <source>
        <dbReference type="Proteomes" id="UP000254893"/>
    </source>
</evidence>
<sequence>MTDANYIYYSDLVGTMFFAISGAMAANRKNIDMFGATFLGFVTAIGGGSLRDIFLNLRPVWVNDGNYLVAILIGVSIALLANERLDKYARTLSLFDAIGIGFFTIVGVQKSLIYDSSTIAAVVFGMFTAVLGGVIRDTLMNETPLIFRKEIYATACLAGAITFILLRNTGFNNSWCAFIGAAVVFVVRIVSIKYRLFLPAVGEYKKR</sequence>
<evidence type="ECO:0000256" key="5">
    <source>
        <dbReference type="ARBA" id="ARBA00022989"/>
    </source>
</evidence>
<dbReference type="Pfam" id="PF03458">
    <property type="entry name" value="Gly_transporter"/>
    <property type="match status" value="2"/>
</dbReference>
<dbReference type="PANTHER" id="PTHR30506:SF3">
    <property type="entry name" value="UPF0126 INNER MEMBRANE PROTEIN YADS-RELATED"/>
    <property type="match status" value="1"/>
</dbReference>
<dbReference type="RefSeq" id="WP_115170403.1">
    <property type="nucleotide sequence ID" value="NZ_UGYW01000002.1"/>
</dbReference>
<dbReference type="InterPro" id="IPR005115">
    <property type="entry name" value="Gly_transporter"/>
</dbReference>
<organism evidence="9 10">
    <name type="scientific">Sphingobacterium spiritivorum</name>
    <name type="common">Flavobacterium spiritivorum</name>
    <dbReference type="NCBI Taxonomy" id="258"/>
    <lineage>
        <taxon>Bacteria</taxon>
        <taxon>Pseudomonadati</taxon>
        <taxon>Bacteroidota</taxon>
        <taxon>Sphingobacteriia</taxon>
        <taxon>Sphingobacteriales</taxon>
        <taxon>Sphingobacteriaceae</taxon>
        <taxon>Sphingobacterium</taxon>
    </lineage>
</organism>
<keyword evidence="4 7" id="KW-0812">Transmembrane</keyword>
<dbReference type="GO" id="GO:0005886">
    <property type="term" value="C:plasma membrane"/>
    <property type="evidence" value="ECO:0007669"/>
    <property type="project" value="UniProtKB-SubCell"/>
</dbReference>
<comment type="subcellular location">
    <subcellularLocation>
        <location evidence="1">Cell membrane</location>
        <topology evidence="1">Multi-pass membrane protein</topology>
    </subcellularLocation>
</comment>
<name>A0A380CCN5_SPHSI</name>
<evidence type="ECO:0000256" key="6">
    <source>
        <dbReference type="ARBA" id="ARBA00023136"/>
    </source>
</evidence>
<evidence type="ECO:0000313" key="9">
    <source>
        <dbReference type="EMBL" id="SUJ16331.1"/>
    </source>
</evidence>
<feature type="domain" description="Glycine transporter" evidence="8">
    <location>
        <begin position="94"/>
        <end position="167"/>
    </location>
</feature>
<feature type="transmembrane region" description="Helical" evidence="7">
    <location>
        <begin position="177"/>
        <end position="197"/>
    </location>
</feature>
<feature type="domain" description="Glycine transporter" evidence="8">
    <location>
        <begin position="9"/>
        <end position="81"/>
    </location>
</feature>
<proteinExistence type="inferred from homology"/>
<evidence type="ECO:0000256" key="4">
    <source>
        <dbReference type="ARBA" id="ARBA00022692"/>
    </source>
</evidence>